<dbReference type="GO" id="GO:0004519">
    <property type="term" value="F:endonuclease activity"/>
    <property type="evidence" value="ECO:0007669"/>
    <property type="project" value="UniProtKB-KW"/>
</dbReference>
<dbReference type="EMBL" id="FWYB01000012">
    <property type="protein sequence ID" value="SMD08349.1"/>
    <property type="molecule type" value="Genomic_DNA"/>
</dbReference>
<organism evidence="2 3">
    <name type="scientific">Pedobacter nyackensis</name>
    <dbReference type="NCBI Taxonomy" id="475255"/>
    <lineage>
        <taxon>Bacteria</taxon>
        <taxon>Pseudomonadati</taxon>
        <taxon>Bacteroidota</taxon>
        <taxon>Sphingobacteriia</taxon>
        <taxon>Sphingobacteriales</taxon>
        <taxon>Sphingobacteriaceae</taxon>
        <taxon>Pedobacter</taxon>
    </lineage>
</organism>
<dbReference type="InterPro" id="IPR003615">
    <property type="entry name" value="HNH_nuc"/>
</dbReference>
<reference evidence="2 3" key="1">
    <citation type="submission" date="2017-04" db="EMBL/GenBank/DDBJ databases">
        <authorList>
            <person name="Afonso C.L."/>
            <person name="Miller P.J."/>
            <person name="Scott M.A."/>
            <person name="Spackman E."/>
            <person name="Goraichik I."/>
            <person name="Dimitrov K.M."/>
            <person name="Suarez D.L."/>
            <person name="Swayne D.E."/>
        </authorList>
    </citation>
    <scope>NUCLEOTIDE SEQUENCE [LARGE SCALE GENOMIC DNA]</scope>
    <source>
        <strain evidence="2 3">DSM 19625</strain>
    </source>
</reference>
<accession>A0A1W2EF49</accession>
<dbReference type="Pfam" id="PF13391">
    <property type="entry name" value="HNH_2"/>
    <property type="match status" value="1"/>
</dbReference>
<evidence type="ECO:0000313" key="2">
    <source>
        <dbReference type="EMBL" id="SMD08349.1"/>
    </source>
</evidence>
<gene>
    <name evidence="2" type="ORF">SAMN04488101_11213</name>
</gene>
<protein>
    <submittedName>
        <fullName evidence="2">HNH endonuclease</fullName>
    </submittedName>
</protein>
<keyword evidence="2" id="KW-0540">Nuclease</keyword>
<keyword evidence="3" id="KW-1185">Reference proteome</keyword>
<dbReference type="RefSeq" id="WP_084291031.1">
    <property type="nucleotide sequence ID" value="NZ_FWYB01000012.1"/>
</dbReference>
<keyword evidence="2" id="KW-0255">Endonuclease</keyword>
<dbReference type="STRING" id="475255.SAMN04488101_11213"/>
<proteinExistence type="predicted"/>
<dbReference type="AlphaFoldDB" id="A0A1W2EF49"/>
<evidence type="ECO:0000259" key="1">
    <source>
        <dbReference type="Pfam" id="PF13391"/>
    </source>
</evidence>
<evidence type="ECO:0000313" key="3">
    <source>
        <dbReference type="Proteomes" id="UP000192678"/>
    </source>
</evidence>
<dbReference type="OrthoDB" id="67788at2"/>
<name>A0A1W2EF49_9SPHI</name>
<sequence>MPTKSNIVHEPRLWILKTVSDSEKSYQTIESYKDEVEKSYNYDSNVPNHKQIKEGDYAIIANKQKILGFAVIQTINTDTSTKVISKCWECKSSTIEPRKNLTPKYRCNKGHTFEEPQTITVPITRYFAQYPETFIAYSDESERDVLSLRQYYSKYNQNLSMQSLNMDVLKLFPSVYQSLIEQNTFQVMLPANVANNETQDYNETPFYPINKDERESIKRQIKARRGQQKFRNDLRQRYGDKCMITGCEILDILEAAHIKPYRGINDNHPSNGLLLRADIHTLYDLNLIGINPQSLEITISKKLKNSEYSIYQGKTLITITKIPDKASLENRWMEFNNLGFVTKN</sequence>
<dbReference type="Proteomes" id="UP000192678">
    <property type="component" value="Unassembled WGS sequence"/>
</dbReference>
<keyword evidence="2" id="KW-0378">Hydrolase</keyword>
<feature type="domain" description="HNH nuclease" evidence="1">
    <location>
        <begin position="242"/>
        <end position="291"/>
    </location>
</feature>